<dbReference type="InterPro" id="IPR019446">
    <property type="entry name" value="BMT5-like"/>
</dbReference>
<name>A0A8T0IA33_CERPU</name>
<reference evidence="2" key="1">
    <citation type="submission" date="2020-06" db="EMBL/GenBank/DDBJ databases">
        <title>WGS assembly of Ceratodon purpureus strain R40.</title>
        <authorList>
            <person name="Carey S.B."/>
            <person name="Jenkins J."/>
            <person name="Shu S."/>
            <person name="Lovell J.T."/>
            <person name="Sreedasyam A."/>
            <person name="Maumus F."/>
            <person name="Tiley G.P."/>
            <person name="Fernandez-Pozo N."/>
            <person name="Barry K."/>
            <person name="Chen C."/>
            <person name="Wang M."/>
            <person name="Lipzen A."/>
            <person name="Daum C."/>
            <person name="Saski C.A."/>
            <person name="Payton A.C."/>
            <person name="Mcbreen J.C."/>
            <person name="Conrad R.E."/>
            <person name="Kollar L.M."/>
            <person name="Olsson S."/>
            <person name="Huttunen S."/>
            <person name="Landis J.B."/>
            <person name="Wickett N.J."/>
            <person name="Johnson M.G."/>
            <person name="Rensing S.A."/>
            <person name="Grimwood J."/>
            <person name="Schmutz J."/>
            <person name="Mcdaniel S.F."/>
        </authorList>
    </citation>
    <scope>NUCLEOTIDE SEQUENCE</scope>
    <source>
        <strain evidence="2">R40</strain>
    </source>
</reference>
<dbReference type="PANTHER" id="PTHR11538">
    <property type="entry name" value="PHENYLALANYL-TRNA SYNTHETASE"/>
    <property type="match status" value="1"/>
</dbReference>
<dbReference type="Proteomes" id="UP000822688">
    <property type="component" value="Chromosome 4"/>
</dbReference>
<dbReference type="PANTHER" id="PTHR11538:SF26">
    <property type="entry name" value="FERREDOXIN-FOLD ANTICODON-BINDING DOMAIN-CONTAINING PROTEIN 1"/>
    <property type="match status" value="1"/>
</dbReference>
<dbReference type="GO" id="GO:0070475">
    <property type="term" value="P:rRNA base methylation"/>
    <property type="evidence" value="ECO:0007669"/>
    <property type="project" value="InterPro"/>
</dbReference>
<dbReference type="GO" id="GO:0005737">
    <property type="term" value="C:cytoplasm"/>
    <property type="evidence" value="ECO:0007669"/>
    <property type="project" value="TreeGrafter"/>
</dbReference>
<comment type="caution">
    <text evidence="2">The sequence shown here is derived from an EMBL/GenBank/DDBJ whole genome shotgun (WGS) entry which is preliminary data.</text>
</comment>
<evidence type="ECO:0000313" key="3">
    <source>
        <dbReference type="Proteomes" id="UP000822688"/>
    </source>
</evidence>
<dbReference type="AlphaFoldDB" id="A0A8T0IA33"/>
<keyword evidence="3" id="KW-1185">Reference proteome</keyword>
<dbReference type="GO" id="GO:0070042">
    <property type="term" value="F:rRNA (uridine-N3-)-methyltransferase activity"/>
    <property type="evidence" value="ECO:0007669"/>
    <property type="project" value="InterPro"/>
</dbReference>
<organism evidence="2 3">
    <name type="scientific">Ceratodon purpureus</name>
    <name type="common">Fire moss</name>
    <name type="synonym">Dicranum purpureum</name>
    <dbReference type="NCBI Taxonomy" id="3225"/>
    <lineage>
        <taxon>Eukaryota</taxon>
        <taxon>Viridiplantae</taxon>
        <taxon>Streptophyta</taxon>
        <taxon>Embryophyta</taxon>
        <taxon>Bryophyta</taxon>
        <taxon>Bryophytina</taxon>
        <taxon>Bryopsida</taxon>
        <taxon>Dicranidae</taxon>
        <taxon>Pseudoditrichales</taxon>
        <taxon>Ditrichaceae</taxon>
        <taxon>Ceratodon</taxon>
    </lineage>
</organism>
<evidence type="ECO:0000313" key="2">
    <source>
        <dbReference type="EMBL" id="KAG0580544.1"/>
    </source>
</evidence>
<feature type="domain" description="25S rRNA (uridine-N(3))-methyltransferase BMT5-like" evidence="1">
    <location>
        <begin position="27"/>
        <end position="194"/>
    </location>
</feature>
<dbReference type="EMBL" id="CM026424">
    <property type="protein sequence ID" value="KAG0580544.1"/>
    <property type="molecule type" value="Genomic_DNA"/>
</dbReference>
<accession>A0A8T0IA33</accession>
<evidence type="ECO:0000259" key="1">
    <source>
        <dbReference type="Pfam" id="PF10354"/>
    </source>
</evidence>
<sequence>MDNVPVTGHEILEAKRISHYSNQQLILLVGEGDFSFASSLATAFGSATNIVATSLDSKGDLLIKYGTNAELNTSNLARRGALVLHSFDACYMSLQHQFRFTGLHRIVFNFPHAGYLWRGEHHPTMMAKHKELVRLFFANAKEMLLPEGQVHVSHKLGHPYDGWLLEEQAESGGLTLLKRVPFHQEQFPGYRNRRGQGSKAGSTFKLGKADTYIFTASNTEQCASKLKDEALSKMLSLDKLVQVKALKERAIRKLRASEVTPLHRVVADEVARLENLILKLGTKKLRTLETLRSVVQLMNKSGRLRKELQK</sequence>
<protein>
    <recommendedName>
        <fullName evidence="1">25S rRNA (uridine-N(3))-methyltransferase BMT5-like domain-containing protein</fullName>
    </recommendedName>
</protein>
<dbReference type="Pfam" id="PF10354">
    <property type="entry name" value="BMT5-like"/>
    <property type="match status" value="1"/>
</dbReference>
<proteinExistence type="predicted"/>
<gene>
    <name evidence="2" type="ORF">KC19_4G180900</name>
</gene>